<dbReference type="InterPro" id="IPR042098">
    <property type="entry name" value="TauD-like_sf"/>
</dbReference>
<accession>A0A250X558</accession>
<evidence type="ECO:0000313" key="5">
    <source>
        <dbReference type="Proteomes" id="UP000232323"/>
    </source>
</evidence>
<dbReference type="EMBL" id="BEGY01000030">
    <property type="protein sequence ID" value="GAX78224.1"/>
    <property type="molecule type" value="Genomic_DNA"/>
</dbReference>
<comment type="caution">
    <text evidence="4">The sequence shown here is derived from an EMBL/GenBank/DDBJ whole genome shotgun (WGS) entry which is preliminary data.</text>
</comment>
<dbReference type="PANTHER" id="PTHR10696:SF56">
    <property type="entry name" value="TAUD_TFDA-LIKE DOMAIN-CONTAINING PROTEIN"/>
    <property type="match status" value="1"/>
</dbReference>
<evidence type="ECO:0000313" key="4">
    <source>
        <dbReference type="EMBL" id="GAX78224.1"/>
    </source>
</evidence>
<dbReference type="InterPro" id="IPR003819">
    <property type="entry name" value="TauD/TfdA-like"/>
</dbReference>
<proteinExistence type="predicted"/>
<evidence type="ECO:0000259" key="3">
    <source>
        <dbReference type="Pfam" id="PF02668"/>
    </source>
</evidence>
<name>A0A250X558_9CHLO</name>
<sequence length="320" mass="35958">MALGSTGADCGCLLWHWAPLVQTVVAYYGIGLHWGRPWLPTMALGSTGADCGCLLWHWAPLGQTVVAYYGIGLHWCTLRPQNKKAHLVGHVKDTGLDPDLKNPMTRVYLTRAAQPWHVDTADLVGLLCLRNAQEGGMSSWASSFAVYNEMLHTHPHLAKVLSDPIWYLDRKGEVPPGKMPFFASIPIVNAHQGYLSIYEDDSFYQLAQRHDEVPRMADVQHQALSTFMALAQSDKFRIDYWFESGDIQLLNNHCCIHTRTANKDYEDPDLKRHLLRLWVAPEQGWPLPDCFAETYGSTVVGERGGICTQDNEECIPLEAE</sequence>
<reference evidence="4 5" key="1">
    <citation type="submission" date="2017-08" db="EMBL/GenBank/DDBJ databases">
        <title>Acidophilic green algal genome provides insights into adaptation to an acidic environment.</title>
        <authorList>
            <person name="Hirooka S."/>
            <person name="Hirose Y."/>
            <person name="Kanesaki Y."/>
            <person name="Higuchi S."/>
            <person name="Fujiwara T."/>
            <person name="Onuma R."/>
            <person name="Era A."/>
            <person name="Ohbayashi R."/>
            <person name="Uzuka A."/>
            <person name="Nozaki H."/>
            <person name="Yoshikawa H."/>
            <person name="Miyagishima S.Y."/>
        </authorList>
    </citation>
    <scope>NUCLEOTIDE SEQUENCE [LARGE SCALE GENOMIC DNA]</scope>
    <source>
        <strain evidence="4 5">NIES-2499</strain>
    </source>
</reference>
<gene>
    <name evidence="4" type="ORF">CEUSTIGMA_g5666.t1</name>
</gene>
<evidence type="ECO:0000256" key="1">
    <source>
        <dbReference type="ARBA" id="ARBA00023002"/>
    </source>
</evidence>
<dbReference type="Proteomes" id="UP000232323">
    <property type="component" value="Unassembled WGS sequence"/>
</dbReference>
<keyword evidence="2" id="KW-0045">Antibiotic biosynthesis</keyword>
<evidence type="ECO:0000256" key="2">
    <source>
        <dbReference type="ARBA" id="ARBA00023194"/>
    </source>
</evidence>
<feature type="domain" description="TauD/TfdA-like" evidence="3">
    <location>
        <begin position="67"/>
        <end position="278"/>
    </location>
</feature>
<keyword evidence="1" id="KW-0560">Oxidoreductase</keyword>
<dbReference type="SUPFAM" id="SSF51197">
    <property type="entry name" value="Clavaminate synthase-like"/>
    <property type="match status" value="1"/>
</dbReference>
<dbReference type="GO" id="GO:0016491">
    <property type="term" value="F:oxidoreductase activity"/>
    <property type="evidence" value="ECO:0007669"/>
    <property type="project" value="UniProtKB-KW"/>
</dbReference>
<keyword evidence="5" id="KW-1185">Reference proteome</keyword>
<dbReference type="GO" id="GO:0017000">
    <property type="term" value="P:antibiotic biosynthetic process"/>
    <property type="evidence" value="ECO:0007669"/>
    <property type="project" value="UniProtKB-KW"/>
</dbReference>
<dbReference type="AlphaFoldDB" id="A0A250X558"/>
<dbReference type="InterPro" id="IPR050411">
    <property type="entry name" value="AlphaKG_dependent_hydroxylases"/>
</dbReference>
<protein>
    <recommendedName>
        <fullName evidence="3">TauD/TfdA-like domain-containing protein</fullName>
    </recommendedName>
</protein>
<organism evidence="4 5">
    <name type="scientific">Chlamydomonas eustigma</name>
    <dbReference type="NCBI Taxonomy" id="1157962"/>
    <lineage>
        <taxon>Eukaryota</taxon>
        <taxon>Viridiplantae</taxon>
        <taxon>Chlorophyta</taxon>
        <taxon>core chlorophytes</taxon>
        <taxon>Chlorophyceae</taxon>
        <taxon>CS clade</taxon>
        <taxon>Chlamydomonadales</taxon>
        <taxon>Chlamydomonadaceae</taxon>
        <taxon>Chlamydomonas</taxon>
    </lineage>
</organism>
<dbReference type="STRING" id="1157962.A0A250X558"/>
<dbReference type="Gene3D" id="3.60.130.10">
    <property type="entry name" value="Clavaminate synthase-like"/>
    <property type="match status" value="1"/>
</dbReference>
<dbReference type="OrthoDB" id="272271at2759"/>
<dbReference type="Pfam" id="PF02668">
    <property type="entry name" value="TauD"/>
    <property type="match status" value="1"/>
</dbReference>
<dbReference type="PANTHER" id="PTHR10696">
    <property type="entry name" value="GAMMA-BUTYROBETAINE HYDROXYLASE-RELATED"/>
    <property type="match status" value="1"/>
</dbReference>